<evidence type="ECO:0000256" key="4">
    <source>
        <dbReference type="ARBA" id="ARBA00023180"/>
    </source>
</evidence>
<dbReference type="InterPro" id="IPR004330">
    <property type="entry name" value="FAR1_DNA_bnd_dom"/>
</dbReference>
<dbReference type="InParanoid" id="A0A061EGR0"/>
<evidence type="ECO:0000313" key="8">
    <source>
        <dbReference type="Proteomes" id="UP000026915"/>
    </source>
</evidence>
<evidence type="ECO:0000256" key="1">
    <source>
        <dbReference type="ARBA" id="ARBA00004116"/>
    </source>
</evidence>
<dbReference type="Pfam" id="PF20067">
    <property type="entry name" value="SSL_N"/>
    <property type="match status" value="1"/>
</dbReference>
<dbReference type="Gene3D" id="2.120.10.30">
    <property type="entry name" value="TolB, C-terminal domain"/>
    <property type="match status" value="1"/>
</dbReference>
<dbReference type="Pfam" id="PF03088">
    <property type="entry name" value="Str_synth"/>
    <property type="match status" value="1"/>
</dbReference>
<dbReference type="FunFam" id="2.120.10.30:FF:000048">
    <property type="entry name" value="Protein strictosidine synthase-like 10"/>
    <property type="match status" value="1"/>
</dbReference>
<feature type="domain" description="FAR1" evidence="6">
    <location>
        <begin position="39"/>
        <end position="98"/>
    </location>
</feature>
<keyword evidence="3" id="KW-0926">Vacuole</keyword>
<name>A0A061EGR0_THECC</name>
<dbReference type="Gramene" id="EOY01499">
    <property type="protein sequence ID" value="EOY01499"/>
    <property type="gene ID" value="TCM_011369"/>
</dbReference>
<accession>A0A061EGR0</accession>
<dbReference type="SUPFAM" id="SSF63829">
    <property type="entry name" value="Calcium-dependent phosphotriesterase"/>
    <property type="match status" value="1"/>
</dbReference>
<dbReference type="eggNOG" id="KOG1520">
    <property type="taxonomic scope" value="Eukaryota"/>
</dbReference>
<dbReference type="Pfam" id="PF03101">
    <property type="entry name" value="FAR1"/>
    <property type="match status" value="1"/>
</dbReference>
<dbReference type="PANTHER" id="PTHR10426">
    <property type="entry name" value="STRICTOSIDINE SYNTHASE-RELATED"/>
    <property type="match status" value="1"/>
</dbReference>
<proteinExistence type="inferred from homology"/>
<dbReference type="OMA" id="ETTIPWF"/>
<keyword evidence="8" id="KW-1185">Reference proteome</keyword>
<comment type="subcellular location">
    <subcellularLocation>
        <location evidence="1">Vacuole</location>
    </subcellularLocation>
</comment>
<reference evidence="7 8" key="1">
    <citation type="journal article" date="2013" name="Genome Biol.">
        <title>The genome sequence of the most widely cultivated cacao type and its use to identify candidate genes regulating pod color.</title>
        <authorList>
            <person name="Motamayor J.C."/>
            <person name="Mockaitis K."/>
            <person name="Schmutz J."/>
            <person name="Haiminen N."/>
            <person name="Iii D.L."/>
            <person name="Cornejo O."/>
            <person name="Findley S.D."/>
            <person name="Zheng P."/>
            <person name="Utro F."/>
            <person name="Royaert S."/>
            <person name="Saski C."/>
            <person name="Jenkins J."/>
            <person name="Podicheti R."/>
            <person name="Zhao M."/>
            <person name="Scheffler B.E."/>
            <person name="Stack J.C."/>
            <person name="Feltus F.A."/>
            <person name="Mustiga G.M."/>
            <person name="Amores F."/>
            <person name="Phillips W."/>
            <person name="Marelli J.P."/>
            <person name="May G.D."/>
            <person name="Shapiro H."/>
            <person name="Ma J."/>
            <person name="Bustamante C.D."/>
            <person name="Schnell R.J."/>
            <person name="Main D."/>
            <person name="Gilbert D."/>
            <person name="Parida L."/>
            <person name="Kuhn D.N."/>
        </authorList>
    </citation>
    <scope>NUCLEOTIDE SEQUENCE [LARGE SCALE GENOMIC DNA]</scope>
    <source>
        <strain evidence="8">cv. Matina 1-6</strain>
    </source>
</reference>
<comment type="similarity">
    <text evidence="2">Belongs to the strictosidine synthase family.</text>
</comment>
<dbReference type="InterPro" id="IPR018119">
    <property type="entry name" value="Strictosidine_synth_cons-reg"/>
</dbReference>
<evidence type="ECO:0000313" key="7">
    <source>
        <dbReference type="EMBL" id="EOY01499.1"/>
    </source>
</evidence>
<evidence type="ECO:0000259" key="5">
    <source>
        <dbReference type="Pfam" id="PF03088"/>
    </source>
</evidence>
<organism evidence="7 8">
    <name type="scientific">Theobroma cacao</name>
    <name type="common">Cacao</name>
    <name type="synonym">Cocoa</name>
    <dbReference type="NCBI Taxonomy" id="3641"/>
    <lineage>
        <taxon>Eukaryota</taxon>
        <taxon>Viridiplantae</taxon>
        <taxon>Streptophyta</taxon>
        <taxon>Embryophyta</taxon>
        <taxon>Tracheophyta</taxon>
        <taxon>Spermatophyta</taxon>
        <taxon>Magnoliopsida</taxon>
        <taxon>eudicotyledons</taxon>
        <taxon>Gunneridae</taxon>
        <taxon>Pentapetalae</taxon>
        <taxon>rosids</taxon>
        <taxon>malvids</taxon>
        <taxon>Malvales</taxon>
        <taxon>Malvaceae</taxon>
        <taxon>Byttnerioideae</taxon>
        <taxon>Theobroma</taxon>
    </lineage>
</organism>
<evidence type="ECO:0000256" key="3">
    <source>
        <dbReference type="ARBA" id="ARBA00022554"/>
    </source>
</evidence>
<evidence type="ECO:0000256" key="2">
    <source>
        <dbReference type="ARBA" id="ARBA00009191"/>
    </source>
</evidence>
<dbReference type="AlphaFoldDB" id="A0A061EGR0"/>
<dbReference type="GO" id="GO:0005773">
    <property type="term" value="C:vacuole"/>
    <property type="evidence" value="ECO:0007669"/>
    <property type="project" value="UniProtKB-SubCell"/>
</dbReference>
<dbReference type="InterPro" id="IPR011042">
    <property type="entry name" value="6-blade_b-propeller_TolB-like"/>
</dbReference>
<gene>
    <name evidence="7" type="ORF">TCM_011369</name>
</gene>
<dbReference type="EMBL" id="CM001880">
    <property type="protein sequence ID" value="EOY01499.1"/>
    <property type="molecule type" value="Genomic_DNA"/>
</dbReference>
<evidence type="ECO:0000259" key="6">
    <source>
        <dbReference type="Pfam" id="PF03101"/>
    </source>
</evidence>
<protein>
    <submittedName>
        <fullName evidence="7">Calcium-dependent phosphotriesterase superfamily protein, putative</fullName>
    </submittedName>
</protein>
<sequence length="495" mass="55725">MDKETTNTINKDQLCRRLEFTEDDILPSIEPMEEQNLEQDKVFCCSCQGTRRNDKRDDNVKSHSPETRFGCLAVLKVSRYDDKLRVTKFIAEHTHALASPRKRMFLRSQRAINLPQAVELEIADCSGIAPKESVGSCASITMKIFHSFKLLFFVLFLSQNIIQSFQQLPEGDDLHKKYYQIDLPQVTGPESIAFDCKNQGPYVGVSDGRILKWQGPNLGWKEFAIPSSDRDRKLCDGSTNPDLEPTCGRPLGLKFNSATCDLFIADAYFGLLLVGRSGGVAQQLATSAEGVPFKFTNALDIDTNTGVVYFTDSSIIFQRRHYFLSTITFDRSGRLLKYNFRTKEVTVLYKGLAFPNGVALSKDNSFLLVAETTKMRILKFNLDSTTDSYTPEQFAQLPKMPDNIKRNDKGEFWVALNSGRGRIQNEGETKLSSETTIPWFTLDPVGVKYDQEGKIMKQLDGNGGIRFDSVSEVEELNGKLYIGSVVKPYVGVLYT</sequence>
<keyword evidence="4" id="KW-0325">Glycoprotein</keyword>
<dbReference type="HOGENOM" id="CLU_023267_2_1_1"/>
<feature type="domain" description="Strictosidine synthase conserved region" evidence="5">
    <location>
        <begin position="297"/>
        <end position="380"/>
    </location>
</feature>
<dbReference type="Proteomes" id="UP000026915">
    <property type="component" value="Chromosome 2"/>
</dbReference>
<dbReference type="GO" id="GO:0016787">
    <property type="term" value="F:hydrolase activity"/>
    <property type="evidence" value="ECO:0000318"/>
    <property type="project" value="GO_Central"/>
</dbReference>
<dbReference type="PANTHER" id="PTHR10426:SF86">
    <property type="entry name" value="PROTEIN STRICTOSIDINE SYNTHASE-LIKE 10-LIKE"/>
    <property type="match status" value="1"/>
</dbReference>
<dbReference type="STRING" id="3641.A0A061EGR0"/>